<proteinExistence type="predicted"/>
<reference evidence="1 2" key="1">
    <citation type="submission" date="2024-09" db="EMBL/GenBank/DDBJ databases">
        <authorList>
            <person name="Sun Q."/>
            <person name="Mori K."/>
        </authorList>
    </citation>
    <scope>NUCLEOTIDE SEQUENCE [LARGE SCALE GENOMIC DNA]</scope>
    <source>
        <strain evidence="1 2">CCM 3426</strain>
    </source>
</reference>
<evidence type="ECO:0000313" key="1">
    <source>
        <dbReference type="EMBL" id="MFB9209589.1"/>
    </source>
</evidence>
<organism evidence="1 2">
    <name type="scientific">Nonomuraea spiralis</name>
    <dbReference type="NCBI Taxonomy" id="46182"/>
    <lineage>
        <taxon>Bacteria</taxon>
        <taxon>Bacillati</taxon>
        <taxon>Actinomycetota</taxon>
        <taxon>Actinomycetes</taxon>
        <taxon>Streptosporangiales</taxon>
        <taxon>Streptosporangiaceae</taxon>
        <taxon>Nonomuraea</taxon>
    </lineage>
</organism>
<sequence length="54" mass="5869">MQLVDAIRNADGTITIPRRAEGPGGIVGDAMVTIGPDDPEYAVWDEWLKGRDQT</sequence>
<dbReference type="EMBL" id="JBHMEI010000104">
    <property type="protein sequence ID" value="MFB9209589.1"/>
    <property type="molecule type" value="Genomic_DNA"/>
</dbReference>
<dbReference type="RefSeq" id="WP_189648162.1">
    <property type="nucleotide sequence ID" value="NZ_BMRC01000006.1"/>
</dbReference>
<name>A0ABV5IYE8_9ACTN</name>
<protein>
    <submittedName>
        <fullName evidence="1">Uncharacterized protein</fullName>
    </submittedName>
</protein>
<comment type="caution">
    <text evidence="1">The sequence shown here is derived from an EMBL/GenBank/DDBJ whole genome shotgun (WGS) entry which is preliminary data.</text>
</comment>
<dbReference type="Proteomes" id="UP001589647">
    <property type="component" value="Unassembled WGS sequence"/>
</dbReference>
<evidence type="ECO:0000313" key="2">
    <source>
        <dbReference type="Proteomes" id="UP001589647"/>
    </source>
</evidence>
<keyword evidence="2" id="KW-1185">Reference proteome</keyword>
<accession>A0ABV5IYE8</accession>
<gene>
    <name evidence="1" type="ORF">ACFFV7_50995</name>
</gene>